<proteinExistence type="predicted"/>
<dbReference type="InterPro" id="IPR027417">
    <property type="entry name" value="P-loop_NTPase"/>
</dbReference>
<dbReference type="PATRIC" id="fig|943816.4.peg.5102"/>
<dbReference type="EMBL" id="LJGV01000021">
    <property type="protein sequence ID" value="OEV01774.1"/>
    <property type="molecule type" value="Genomic_DNA"/>
</dbReference>
<dbReference type="SUPFAM" id="SSF81301">
    <property type="entry name" value="Nucleotidyltransferase"/>
    <property type="match status" value="1"/>
</dbReference>
<dbReference type="Pfam" id="PF01909">
    <property type="entry name" value="NTP_transf_2"/>
    <property type="match status" value="1"/>
</dbReference>
<evidence type="ECO:0000313" key="3">
    <source>
        <dbReference type="Proteomes" id="UP000175829"/>
    </source>
</evidence>
<sequence>MSSPYDSDTYPLPVSVAFSGPDNTGKTKQIGILARCMGPAATSAGPLDHFDPRWTAIEADGMARWWFETGPVEEVADVLASSYLERSRHAFSAPVRLLDRGIPMLEASVAATVAVREGLGAEQALDRARLLLAPYETDLRSAEEGEHALVLLHCDNPEEGTRRSLAHEVTVTGTYAAYQRHLHEQINRLVDEGRFPMSIRIGDRPTIAVQDEVRRLLAPLHPDVPGRALAGVHVTALGGMSESGKSTAGEYLRTQHGHARLKIGYLIEDAAGRAGIRDPYRLGSVVQAELIVDALDRFCQAHHFLDSVSIESLHDFDSTVELARMLGPQLTVAYLDASEATRTRRGTSGAQDVADRDLIKSARGADKVPSIAHEVIGNDGPRLELDRRLDRIALNRRWPEHQPSTMPVNGLGLPVHLESYLAELLDRTTGLRPLIDLLVVTGSGARGKYQHGWSDLDILVVADASSLDEMRQILAELETELGGVRLGMTVLTRAECRAGAITSRLLHVLALIGSGALVPLWSTPGLVLPAPDAVTDVAASLRDGIQAAIEIRRQLLKGSPDLRALYKVTALLAKIQLRFGGVESPSDRDALTVLLDATRQDTSLVTTARTEPLAAEALALLVLQAWLDTLPGETR</sequence>
<dbReference type="GO" id="GO:0016779">
    <property type="term" value="F:nucleotidyltransferase activity"/>
    <property type="evidence" value="ECO:0007669"/>
    <property type="project" value="InterPro"/>
</dbReference>
<reference evidence="2 3" key="1">
    <citation type="journal article" date="2016" name="Front. Microbiol.">
        <title>Comparative Genomics Analysis of Streptomyces Species Reveals Their Adaptation to the Marine Environment and Their Diversity at the Genomic Level.</title>
        <authorList>
            <person name="Tian X."/>
            <person name="Zhang Z."/>
            <person name="Yang T."/>
            <person name="Chen M."/>
            <person name="Li J."/>
            <person name="Chen F."/>
            <person name="Yang J."/>
            <person name="Li W."/>
            <person name="Zhang B."/>
            <person name="Zhang Z."/>
            <person name="Wu J."/>
            <person name="Zhang C."/>
            <person name="Long L."/>
            <person name="Xiao J."/>
        </authorList>
    </citation>
    <scope>NUCLEOTIDE SEQUENCE [LARGE SCALE GENOMIC DNA]</scope>
    <source>
        <strain evidence="2 3">SCSIO M10379</strain>
    </source>
</reference>
<dbReference type="InterPro" id="IPR043519">
    <property type="entry name" value="NT_sf"/>
</dbReference>
<evidence type="ECO:0000313" key="2">
    <source>
        <dbReference type="EMBL" id="OEV01774.1"/>
    </source>
</evidence>
<dbReference type="SUPFAM" id="SSF52540">
    <property type="entry name" value="P-loop containing nucleoside triphosphate hydrolases"/>
    <property type="match status" value="1"/>
</dbReference>
<feature type="domain" description="Polymerase nucleotidyl transferase" evidence="1">
    <location>
        <begin position="435"/>
        <end position="480"/>
    </location>
</feature>
<dbReference type="CDD" id="cd05403">
    <property type="entry name" value="NT_KNTase_like"/>
    <property type="match status" value="1"/>
</dbReference>
<organism evidence="2 3">
    <name type="scientific">Streptomyces qinglanensis</name>
    <dbReference type="NCBI Taxonomy" id="943816"/>
    <lineage>
        <taxon>Bacteria</taxon>
        <taxon>Bacillati</taxon>
        <taxon>Actinomycetota</taxon>
        <taxon>Actinomycetes</taxon>
        <taxon>Kitasatosporales</taxon>
        <taxon>Streptomycetaceae</taxon>
        <taxon>Streptomyces</taxon>
    </lineage>
</organism>
<protein>
    <recommendedName>
        <fullName evidence="1">Polymerase nucleotidyl transferase domain-containing protein</fullName>
    </recommendedName>
</protein>
<dbReference type="Proteomes" id="UP000175829">
    <property type="component" value="Unassembled WGS sequence"/>
</dbReference>
<dbReference type="RefSeq" id="WP_069990390.1">
    <property type="nucleotide sequence ID" value="NZ_LJGV01000021.1"/>
</dbReference>
<dbReference type="Gene3D" id="3.40.50.300">
    <property type="entry name" value="P-loop containing nucleotide triphosphate hydrolases"/>
    <property type="match status" value="1"/>
</dbReference>
<accession>A0A1E7KD09</accession>
<evidence type="ECO:0000259" key="1">
    <source>
        <dbReference type="Pfam" id="PF01909"/>
    </source>
</evidence>
<dbReference type="InterPro" id="IPR002934">
    <property type="entry name" value="Polymerase_NTP_transf_dom"/>
</dbReference>
<name>A0A1E7KD09_9ACTN</name>
<dbReference type="AlphaFoldDB" id="A0A1E7KD09"/>
<gene>
    <name evidence="2" type="ORF">AN217_00180</name>
</gene>
<comment type="caution">
    <text evidence="2">The sequence shown here is derived from an EMBL/GenBank/DDBJ whole genome shotgun (WGS) entry which is preliminary data.</text>
</comment>
<dbReference type="Gene3D" id="3.30.460.10">
    <property type="entry name" value="Beta Polymerase, domain 2"/>
    <property type="match status" value="1"/>
</dbReference>